<evidence type="ECO:0000313" key="1">
    <source>
        <dbReference type="EMBL" id="RJP56935.1"/>
    </source>
</evidence>
<proteinExistence type="predicted"/>
<dbReference type="EMBL" id="QZJZ01000088">
    <property type="protein sequence ID" value="RJP56935.1"/>
    <property type="molecule type" value="Genomic_DNA"/>
</dbReference>
<evidence type="ECO:0000313" key="2">
    <source>
        <dbReference type="Proteomes" id="UP000266426"/>
    </source>
</evidence>
<protein>
    <submittedName>
        <fullName evidence="1">Uncharacterized protein</fullName>
    </submittedName>
</protein>
<gene>
    <name evidence="1" type="ORF">C4541_11220</name>
</gene>
<dbReference type="AlphaFoldDB" id="A0A3A4QSF0"/>
<organism evidence="1 2">
    <name type="scientific">Candidatus Auribacter fodinae</name>
    <dbReference type="NCBI Taxonomy" id="2093366"/>
    <lineage>
        <taxon>Bacteria</taxon>
        <taxon>Pseudomonadati</taxon>
        <taxon>Candidatus Auribacterota</taxon>
        <taxon>Candidatus Auribacteria</taxon>
        <taxon>Candidatus Auribacterales</taxon>
        <taxon>Candidatus Auribacteraceae</taxon>
        <taxon>Candidatus Auribacter</taxon>
    </lineage>
</organism>
<reference evidence="1 2" key="1">
    <citation type="journal article" date="2017" name="ISME J.">
        <title>Energy and carbon metabolisms in a deep terrestrial subsurface fluid microbial community.</title>
        <authorList>
            <person name="Momper L."/>
            <person name="Jungbluth S.P."/>
            <person name="Lee M.D."/>
            <person name="Amend J.P."/>
        </authorList>
    </citation>
    <scope>NUCLEOTIDE SEQUENCE [LARGE SCALE GENOMIC DNA]</scope>
    <source>
        <strain evidence="1">SURF_26</strain>
    </source>
</reference>
<sequence>MDKNLRNILCKFMKKSEKMDLETAASSFVELGPVIPALSGFDNQIFLVGVALGKHISCSI</sequence>
<name>A0A3A4QSF0_9BACT</name>
<dbReference type="Proteomes" id="UP000266426">
    <property type="component" value="Unassembled WGS sequence"/>
</dbReference>
<comment type="caution">
    <text evidence="1">The sequence shown here is derived from an EMBL/GenBank/DDBJ whole genome shotgun (WGS) entry which is preliminary data.</text>
</comment>
<accession>A0A3A4QSF0</accession>